<evidence type="ECO:0000313" key="2">
    <source>
        <dbReference type="Proteomes" id="UP000324222"/>
    </source>
</evidence>
<evidence type="ECO:0000313" key="1">
    <source>
        <dbReference type="EMBL" id="MPC54955.1"/>
    </source>
</evidence>
<organism evidence="1 2">
    <name type="scientific">Portunus trituberculatus</name>
    <name type="common">Swimming crab</name>
    <name type="synonym">Neptunus trituberculatus</name>
    <dbReference type="NCBI Taxonomy" id="210409"/>
    <lineage>
        <taxon>Eukaryota</taxon>
        <taxon>Metazoa</taxon>
        <taxon>Ecdysozoa</taxon>
        <taxon>Arthropoda</taxon>
        <taxon>Crustacea</taxon>
        <taxon>Multicrustacea</taxon>
        <taxon>Malacostraca</taxon>
        <taxon>Eumalacostraca</taxon>
        <taxon>Eucarida</taxon>
        <taxon>Decapoda</taxon>
        <taxon>Pleocyemata</taxon>
        <taxon>Brachyura</taxon>
        <taxon>Eubrachyura</taxon>
        <taxon>Portunoidea</taxon>
        <taxon>Portunidae</taxon>
        <taxon>Portuninae</taxon>
        <taxon>Portunus</taxon>
    </lineage>
</organism>
<accession>A0A5B7GC80</accession>
<dbReference type="AlphaFoldDB" id="A0A5B7GC80"/>
<keyword evidence="2" id="KW-1185">Reference proteome</keyword>
<gene>
    <name evidence="1" type="ORF">E2C01_048885</name>
</gene>
<protein>
    <submittedName>
        <fullName evidence="1">Uncharacterized protein</fullName>
    </submittedName>
</protein>
<name>A0A5B7GC80_PORTR</name>
<dbReference type="Proteomes" id="UP000324222">
    <property type="component" value="Unassembled WGS sequence"/>
</dbReference>
<comment type="caution">
    <text evidence="1">The sequence shown here is derived from an EMBL/GenBank/DDBJ whole genome shotgun (WGS) entry which is preliminary data.</text>
</comment>
<proteinExistence type="predicted"/>
<dbReference type="EMBL" id="VSRR010012767">
    <property type="protein sequence ID" value="MPC54955.1"/>
    <property type="molecule type" value="Genomic_DNA"/>
</dbReference>
<reference evidence="1 2" key="1">
    <citation type="submission" date="2019-05" db="EMBL/GenBank/DDBJ databases">
        <title>Another draft genome of Portunus trituberculatus and its Hox gene families provides insights of decapod evolution.</title>
        <authorList>
            <person name="Jeong J.-H."/>
            <person name="Song I."/>
            <person name="Kim S."/>
            <person name="Choi T."/>
            <person name="Kim D."/>
            <person name="Ryu S."/>
            <person name="Kim W."/>
        </authorList>
    </citation>
    <scope>NUCLEOTIDE SEQUENCE [LARGE SCALE GENOMIC DNA]</scope>
    <source>
        <tissue evidence="1">Muscle</tissue>
    </source>
</reference>
<sequence length="68" mass="7542">MRIPCILIGVNDELIHKIIAVDTSSTLADVMTLCRARGHQIICYYFMGPAFCTCFFSAKEGEKGSPQE</sequence>